<accession>A0ABS7SKB6</accession>
<proteinExistence type="predicted"/>
<organism evidence="1 2">
    <name type="scientific">Massilia soli</name>
    <dbReference type="NCBI Taxonomy" id="2792854"/>
    <lineage>
        <taxon>Bacteria</taxon>
        <taxon>Pseudomonadati</taxon>
        <taxon>Pseudomonadota</taxon>
        <taxon>Betaproteobacteria</taxon>
        <taxon>Burkholderiales</taxon>
        <taxon>Oxalobacteraceae</taxon>
        <taxon>Telluria group</taxon>
        <taxon>Massilia</taxon>
    </lineage>
</organism>
<protein>
    <submittedName>
        <fullName evidence="1">Uncharacterized protein</fullName>
    </submittedName>
</protein>
<gene>
    <name evidence="1" type="ORF">I4X03_004760</name>
</gene>
<dbReference type="RefSeq" id="WP_223466502.1">
    <property type="nucleotide sequence ID" value="NZ_JAFBIL020000002.1"/>
</dbReference>
<reference evidence="1 2" key="2">
    <citation type="submission" date="2021-08" db="EMBL/GenBank/DDBJ databases">
        <title>Massilia sp. R798.</title>
        <authorList>
            <person name="Baek J.H."/>
            <person name="Jung H.S."/>
            <person name="Kim K.R."/>
            <person name="Jeon C.O."/>
        </authorList>
    </citation>
    <scope>NUCLEOTIDE SEQUENCE [LARGE SCALE GENOMIC DNA]</scope>
    <source>
        <strain evidence="1 2">R798</strain>
    </source>
</reference>
<name>A0ABS7SKB6_9BURK</name>
<dbReference type="EMBL" id="JAFBIL020000002">
    <property type="protein sequence ID" value="MBZ2206564.1"/>
    <property type="molecule type" value="Genomic_DNA"/>
</dbReference>
<sequence length="71" mass="7752">MLTKKYSYSCPAIGVRVVVTRQTLPAIACIGDVAGYSQSDYDCSHQDQCERRHDQACAVYRLNTGGANAHS</sequence>
<keyword evidence="2" id="KW-1185">Reference proteome</keyword>
<reference evidence="1 2" key="1">
    <citation type="submission" date="2021-01" db="EMBL/GenBank/DDBJ databases">
        <authorList>
            <person name="Ruan W."/>
            <person name="Khan S.A."/>
            <person name="Jeon C.O."/>
        </authorList>
    </citation>
    <scope>NUCLEOTIDE SEQUENCE [LARGE SCALE GENOMIC DNA]</scope>
    <source>
        <strain evidence="1 2">R798</strain>
    </source>
</reference>
<evidence type="ECO:0000313" key="1">
    <source>
        <dbReference type="EMBL" id="MBZ2206564.1"/>
    </source>
</evidence>
<evidence type="ECO:0000313" key="2">
    <source>
        <dbReference type="Proteomes" id="UP000809349"/>
    </source>
</evidence>
<dbReference type="Proteomes" id="UP000809349">
    <property type="component" value="Unassembled WGS sequence"/>
</dbReference>
<comment type="caution">
    <text evidence="1">The sequence shown here is derived from an EMBL/GenBank/DDBJ whole genome shotgun (WGS) entry which is preliminary data.</text>
</comment>